<accession>A0A811G083</accession>
<comment type="caution">
    <text evidence="2">The sequence shown here is derived from an EMBL/GenBank/DDBJ whole genome shotgun (WGS) entry which is preliminary data.</text>
</comment>
<comment type="similarity">
    <text evidence="1">Belongs to the phD/YefM antitoxin family.</text>
</comment>
<dbReference type="EMBL" id="CADDAV010000010">
    <property type="protein sequence ID" value="CAB0594838.1"/>
    <property type="molecule type" value="Genomic_DNA"/>
</dbReference>
<dbReference type="SUPFAM" id="SSF143120">
    <property type="entry name" value="YefM-like"/>
    <property type="match status" value="1"/>
</dbReference>
<evidence type="ECO:0000256" key="1">
    <source>
        <dbReference type="ARBA" id="ARBA00009981"/>
    </source>
</evidence>
<dbReference type="AlphaFoldDB" id="A0A811G083"/>
<dbReference type="InterPro" id="IPR036165">
    <property type="entry name" value="YefM-like_sf"/>
</dbReference>
<sequence>MSARRKALLFHNITSFLRGQASKMLTSISEEDDVVLVLKNGKPIVLAMSYERYERLLDSGVDILEY</sequence>
<reference evidence="2 3" key="1">
    <citation type="submission" date="2020-02" db="EMBL/GenBank/DDBJ databases">
        <authorList>
            <person name="Brisse S."/>
        </authorList>
    </citation>
    <scope>NUCLEOTIDE SEQUENCE [LARGE SCALE GENOMIC DNA]</scope>
    <source>
        <strain evidence="2">CIP107547</strain>
    </source>
</reference>
<gene>
    <name evidence="2" type="ORF">CIP107547_00941</name>
</gene>
<name>A0A811G083_CORDP</name>
<evidence type="ECO:0000313" key="3">
    <source>
        <dbReference type="Proteomes" id="UP000480222"/>
    </source>
</evidence>
<proteinExistence type="inferred from homology"/>
<protein>
    <submittedName>
        <fullName evidence="2">Type II toxin-antitoxin system Phd/YefM family antitoxin</fullName>
    </submittedName>
</protein>
<dbReference type="Proteomes" id="UP000480222">
    <property type="component" value="Unassembled WGS sequence"/>
</dbReference>
<organism evidence="2 3">
    <name type="scientific">Corynebacterium diphtheriae</name>
    <dbReference type="NCBI Taxonomy" id="1717"/>
    <lineage>
        <taxon>Bacteria</taxon>
        <taxon>Bacillati</taxon>
        <taxon>Actinomycetota</taxon>
        <taxon>Actinomycetes</taxon>
        <taxon>Mycobacteriales</taxon>
        <taxon>Corynebacteriaceae</taxon>
        <taxon>Corynebacterium</taxon>
    </lineage>
</organism>
<dbReference type="RefSeq" id="WP_072564710.1">
    <property type="nucleotide sequence ID" value="NZ_JBGNEQ010000011.1"/>
</dbReference>
<evidence type="ECO:0000313" key="2">
    <source>
        <dbReference type="EMBL" id="CAB0594838.1"/>
    </source>
</evidence>